<dbReference type="EnsemblMetazoa" id="XM_014395708.2">
    <property type="protein sequence ID" value="XP_014251194.1"/>
    <property type="gene ID" value="LOC106667634"/>
</dbReference>
<dbReference type="GO" id="GO:0048666">
    <property type="term" value="P:neuron development"/>
    <property type="evidence" value="ECO:0007669"/>
    <property type="project" value="UniProtKB-ARBA"/>
</dbReference>
<feature type="domain" description="C2H2-type" evidence="10">
    <location>
        <begin position="374"/>
        <end position="401"/>
    </location>
</feature>
<comment type="subcellular location">
    <subcellularLocation>
        <location evidence="1">Nucleus</location>
    </subcellularLocation>
</comment>
<dbReference type="PROSITE" id="PS50097">
    <property type="entry name" value="BTB"/>
    <property type="match status" value="1"/>
</dbReference>
<keyword evidence="12" id="KW-1185">Reference proteome</keyword>
<dbReference type="GO" id="GO:0043565">
    <property type="term" value="F:sequence-specific DNA binding"/>
    <property type="evidence" value="ECO:0007669"/>
    <property type="project" value="UniProtKB-ARBA"/>
</dbReference>
<dbReference type="CDD" id="cd18315">
    <property type="entry name" value="BTB_POZ_BAB-like"/>
    <property type="match status" value="1"/>
</dbReference>
<protein>
    <submittedName>
        <fullName evidence="11">Uncharacterized protein</fullName>
    </submittedName>
</protein>
<evidence type="ECO:0000256" key="8">
    <source>
        <dbReference type="SAM" id="MobiDB-lite"/>
    </source>
</evidence>
<dbReference type="Pfam" id="PF00651">
    <property type="entry name" value="BTB"/>
    <property type="match status" value="1"/>
</dbReference>
<accession>A0A8I6RVY8</accession>
<reference evidence="11" key="1">
    <citation type="submission" date="2022-01" db="UniProtKB">
        <authorList>
            <consortium name="EnsemblMetazoa"/>
        </authorList>
    </citation>
    <scope>IDENTIFICATION</scope>
</reference>
<dbReference type="AlphaFoldDB" id="A0A8I6RVY8"/>
<feature type="region of interest" description="Disordered" evidence="8">
    <location>
        <begin position="136"/>
        <end position="224"/>
    </location>
</feature>
<dbReference type="Pfam" id="PF00096">
    <property type="entry name" value="zf-C2H2"/>
    <property type="match status" value="3"/>
</dbReference>
<evidence type="ECO:0000256" key="2">
    <source>
        <dbReference type="ARBA" id="ARBA00022723"/>
    </source>
</evidence>
<evidence type="ECO:0000259" key="9">
    <source>
        <dbReference type="PROSITE" id="PS50097"/>
    </source>
</evidence>
<evidence type="ECO:0000256" key="3">
    <source>
        <dbReference type="ARBA" id="ARBA00022737"/>
    </source>
</evidence>
<feature type="domain" description="BTB" evidence="9">
    <location>
        <begin position="36"/>
        <end position="108"/>
    </location>
</feature>
<dbReference type="GO" id="GO:0006357">
    <property type="term" value="P:regulation of transcription by RNA polymerase II"/>
    <property type="evidence" value="ECO:0007669"/>
    <property type="project" value="TreeGrafter"/>
</dbReference>
<keyword evidence="5" id="KW-0862">Zinc</keyword>
<evidence type="ECO:0000259" key="10">
    <source>
        <dbReference type="PROSITE" id="PS50157"/>
    </source>
</evidence>
<evidence type="ECO:0000256" key="4">
    <source>
        <dbReference type="ARBA" id="ARBA00022771"/>
    </source>
</evidence>
<evidence type="ECO:0000313" key="11">
    <source>
        <dbReference type="EnsemblMetazoa" id="XP_014251194.1"/>
    </source>
</evidence>
<evidence type="ECO:0000256" key="5">
    <source>
        <dbReference type="ARBA" id="ARBA00022833"/>
    </source>
</evidence>
<keyword evidence="4 7" id="KW-0863">Zinc-finger</keyword>
<feature type="compositionally biased region" description="Basic and acidic residues" evidence="8">
    <location>
        <begin position="206"/>
        <end position="219"/>
    </location>
</feature>
<dbReference type="InterPro" id="IPR036236">
    <property type="entry name" value="Znf_C2H2_sf"/>
</dbReference>
<dbReference type="InterPro" id="IPR051095">
    <property type="entry name" value="Dros_DevTransReg"/>
</dbReference>
<feature type="domain" description="C2H2-type" evidence="10">
    <location>
        <begin position="331"/>
        <end position="359"/>
    </location>
</feature>
<dbReference type="PROSITE" id="PS50157">
    <property type="entry name" value="ZINC_FINGER_C2H2_2"/>
    <property type="match status" value="3"/>
</dbReference>
<gene>
    <name evidence="11" type="primary">106667634</name>
</gene>
<keyword evidence="6" id="KW-0539">Nucleus</keyword>
<name>A0A8I6RVY8_CIMLE</name>
<evidence type="ECO:0000256" key="6">
    <source>
        <dbReference type="ARBA" id="ARBA00023242"/>
    </source>
</evidence>
<feature type="compositionally biased region" description="Low complexity" evidence="8">
    <location>
        <begin position="180"/>
        <end position="190"/>
    </location>
</feature>
<dbReference type="InterPro" id="IPR000210">
    <property type="entry name" value="BTB/POZ_dom"/>
</dbReference>
<evidence type="ECO:0000256" key="7">
    <source>
        <dbReference type="PROSITE-ProRule" id="PRU00042"/>
    </source>
</evidence>
<dbReference type="FunFam" id="3.30.160.60:FF:001732">
    <property type="entry name" value="Zgc:162936"/>
    <property type="match status" value="1"/>
</dbReference>
<feature type="region of interest" description="Disordered" evidence="8">
    <location>
        <begin position="307"/>
        <end position="326"/>
    </location>
</feature>
<keyword evidence="2" id="KW-0479">Metal-binding</keyword>
<dbReference type="PANTHER" id="PTHR23110:SF93">
    <property type="entry name" value="ZINC FINGER AND BTB DOMAIN-CONTAINING PROTEIN 14-LIKE PROTEIN"/>
    <property type="match status" value="1"/>
</dbReference>
<dbReference type="GO" id="GO:0048513">
    <property type="term" value="P:animal organ development"/>
    <property type="evidence" value="ECO:0007669"/>
    <property type="project" value="UniProtKB-ARBA"/>
</dbReference>
<proteinExistence type="predicted"/>
<dbReference type="OMA" id="SHQKLCN"/>
<dbReference type="GO" id="GO:0005634">
    <property type="term" value="C:nucleus"/>
    <property type="evidence" value="ECO:0007669"/>
    <property type="project" value="UniProtKB-SubCell"/>
</dbReference>
<dbReference type="SMART" id="SM00355">
    <property type="entry name" value="ZnF_C2H2"/>
    <property type="match status" value="4"/>
</dbReference>
<dbReference type="InterPro" id="IPR013087">
    <property type="entry name" value="Znf_C2H2_type"/>
</dbReference>
<organism evidence="11 12">
    <name type="scientific">Cimex lectularius</name>
    <name type="common">Bed bug</name>
    <name type="synonym">Acanthia lectularia</name>
    <dbReference type="NCBI Taxonomy" id="79782"/>
    <lineage>
        <taxon>Eukaryota</taxon>
        <taxon>Metazoa</taxon>
        <taxon>Ecdysozoa</taxon>
        <taxon>Arthropoda</taxon>
        <taxon>Hexapoda</taxon>
        <taxon>Insecta</taxon>
        <taxon>Pterygota</taxon>
        <taxon>Neoptera</taxon>
        <taxon>Paraneoptera</taxon>
        <taxon>Hemiptera</taxon>
        <taxon>Heteroptera</taxon>
        <taxon>Panheteroptera</taxon>
        <taxon>Cimicomorpha</taxon>
        <taxon>Cimicidae</taxon>
        <taxon>Cimex</taxon>
    </lineage>
</organism>
<feature type="compositionally biased region" description="Polar residues" evidence="8">
    <location>
        <begin position="152"/>
        <end position="165"/>
    </location>
</feature>
<dbReference type="InterPro" id="IPR011333">
    <property type="entry name" value="SKP1/BTB/POZ_sf"/>
</dbReference>
<dbReference type="PROSITE" id="PS00028">
    <property type="entry name" value="ZINC_FINGER_C2H2_1"/>
    <property type="match status" value="4"/>
</dbReference>
<feature type="compositionally biased region" description="Low complexity" evidence="8">
    <location>
        <begin position="142"/>
        <end position="151"/>
    </location>
</feature>
<dbReference type="GO" id="GO:0045893">
    <property type="term" value="P:positive regulation of DNA-templated transcription"/>
    <property type="evidence" value="ECO:0007669"/>
    <property type="project" value="UniProtKB-ARBA"/>
</dbReference>
<evidence type="ECO:0000256" key="1">
    <source>
        <dbReference type="ARBA" id="ARBA00004123"/>
    </source>
</evidence>
<dbReference type="SUPFAM" id="SSF54695">
    <property type="entry name" value="POZ domain"/>
    <property type="match status" value="1"/>
</dbReference>
<evidence type="ECO:0000313" key="12">
    <source>
        <dbReference type="Proteomes" id="UP000494040"/>
    </source>
</evidence>
<dbReference type="GO" id="GO:0003006">
    <property type="term" value="P:developmental process involved in reproduction"/>
    <property type="evidence" value="ECO:0007669"/>
    <property type="project" value="UniProtKB-ARBA"/>
</dbReference>
<dbReference type="Gene3D" id="3.30.710.10">
    <property type="entry name" value="Potassium Channel Kv1.1, Chain A"/>
    <property type="match status" value="1"/>
</dbReference>
<sequence length="439" mass="49860">MMANSHLAEKYQLKWHSHSTHLHSSVATLYRSDNFTDVNLVTCDGRSLSAHRFVLSACSSYLNRILHVSSVGSSPSSNLVIVLPPEISYRTLVLLLQYMYSGEATVSNEQLNGVLRAGEILRIKGLCRHERKFVDNQETSRAESSSGDRSSVNNYYINNRTPTNFEKNHEKAACSNQSYRSKPSPKSSNNENKENNNSENNKNKRSSSDKGIKDNREIVGQEPNEIIIEENMKIELLVKEEPIDWDDNDEDGTISQDEAEHDIKQERLMRDDCDNNLYAPLTCDMCQETFTSPALWVRHIETHPASDLPHKRRKKTPGGEEQDDDEEFPILRCELCQGVFTSPAEWVKHIQGAHTEEQLALNNSTKHNRKLPKVSCNSCNKTFPSLASMIIHSRTHTGERPYTCYVCAKGFNVKSNLLRHLRTLHDHLMHPGNASVKDT</sequence>
<dbReference type="GO" id="GO:0005694">
    <property type="term" value="C:chromosome"/>
    <property type="evidence" value="ECO:0007669"/>
    <property type="project" value="UniProtKB-ARBA"/>
</dbReference>
<feature type="domain" description="C2H2-type" evidence="10">
    <location>
        <begin position="402"/>
        <end position="425"/>
    </location>
</feature>
<dbReference type="OrthoDB" id="6077919at2759"/>
<dbReference type="SMART" id="SM00225">
    <property type="entry name" value="BTB"/>
    <property type="match status" value="1"/>
</dbReference>
<dbReference type="GO" id="GO:0008270">
    <property type="term" value="F:zinc ion binding"/>
    <property type="evidence" value="ECO:0007669"/>
    <property type="project" value="UniProtKB-KW"/>
</dbReference>
<dbReference type="PANTHER" id="PTHR23110">
    <property type="entry name" value="BTB DOMAIN TRANSCRIPTION FACTOR"/>
    <property type="match status" value="1"/>
</dbReference>
<dbReference type="Proteomes" id="UP000494040">
    <property type="component" value="Unassembled WGS sequence"/>
</dbReference>
<dbReference type="SUPFAM" id="SSF57667">
    <property type="entry name" value="beta-beta-alpha zinc fingers"/>
    <property type="match status" value="2"/>
</dbReference>
<dbReference type="Gene3D" id="3.30.160.60">
    <property type="entry name" value="Classic Zinc Finger"/>
    <property type="match status" value="3"/>
</dbReference>
<dbReference type="KEGG" id="clec:106667634"/>
<keyword evidence="3" id="KW-0677">Repeat</keyword>